<feature type="region of interest" description="Disordered" evidence="1">
    <location>
        <begin position="1"/>
        <end position="24"/>
    </location>
</feature>
<reference evidence="2 3" key="1">
    <citation type="submission" date="2018-02" db="EMBL/GenBank/DDBJ databases">
        <title>Draft genome of wild Prunus yedoensis var. nudiflora.</title>
        <authorList>
            <person name="Baek S."/>
            <person name="Kim J.-H."/>
            <person name="Choi K."/>
            <person name="Kim G.-B."/>
            <person name="Cho A."/>
            <person name="Jang H."/>
            <person name="Shin C.-H."/>
            <person name="Yu H.-J."/>
            <person name="Mun J.-H."/>
        </authorList>
    </citation>
    <scope>NUCLEOTIDE SEQUENCE [LARGE SCALE GENOMIC DNA]</scope>
    <source>
        <strain evidence="3">cv. Jeju island</strain>
        <tissue evidence="2">Leaf</tissue>
    </source>
</reference>
<dbReference type="EMBL" id="PJQY01000742">
    <property type="protein sequence ID" value="PQQ08290.1"/>
    <property type="molecule type" value="Genomic_DNA"/>
</dbReference>
<sequence>MHACAQEGKNPRQPGFHSGGSSAMEPVKCAVSDVSDYPEIGCEVYNQEGDHRKNGDSDFLRLRRSRSCGK</sequence>
<protein>
    <submittedName>
        <fullName evidence="2">Uncharacterized protein</fullName>
    </submittedName>
</protein>
<dbReference type="AlphaFoldDB" id="A0A314YPL4"/>
<dbReference type="Proteomes" id="UP000250321">
    <property type="component" value="Unassembled WGS sequence"/>
</dbReference>
<evidence type="ECO:0000313" key="3">
    <source>
        <dbReference type="Proteomes" id="UP000250321"/>
    </source>
</evidence>
<keyword evidence="3" id="KW-1185">Reference proteome</keyword>
<proteinExistence type="predicted"/>
<gene>
    <name evidence="2" type="ORF">Pyn_29611</name>
</gene>
<feature type="region of interest" description="Disordered" evidence="1">
    <location>
        <begin position="47"/>
        <end position="70"/>
    </location>
</feature>
<evidence type="ECO:0000256" key="1">
    <source>
        <dbReference type="SAM" id="MobiDB-lite"/>
    </source>
</evidence>
<accession>A0A314YPL4</accession>
<feature type="compositionally biased region" description="Basic and acidic residues" evidence="1">
    <location>
        <begin position="48"/>
        <end position="61"/>
    </location>
</feature>
<evidence type="ECO:0000313" key="2">
    <source>
        <dbReference type="EMBL" id="PQQ08290.1"/>
    </source>
</evidence>
<name>A0A314YPL4_PRUYE</name>
<comment type="caution">
    <text evidence="2">The sequence shown here is derived from an EMBL/GenBank/DDBJ whole genome shotgun (WGS) entry which is preliminary data.</text>
</comment>
<organism evidence="2 3">
    <name type="scientific">Prunus yedoensis var. nudiflora</name>
    <dbReference type="NCBI Taxonomy" id="2094558"/>
    <lineage>
        <taxon>Eukaryota</taxon>
        <taxon>Viridiplantae</taxon>
        <taxon>Streptophyta</taxon>
        <taxon>Embryophyta</taxon>
        <taxon>Tracheophyta</taxon>
        <taxon>Spermatophyta</taxon>
        <taxon>Magnoliopsida</taxon>
        <taxon>eudicotyledons</taxon>
        <taxon>Gunneridae</taxon>
        <taxon>Pentapetalae</taxon>
        <taxon>rosids</taxon>
        <taxon>fabids</taxon>
        <taxon>Rosales</taxon>
        <taxon>Rosaceae</taxon>
        <taxon>Amygdaloideae</taxon>
        <taxon>Amygdaleae</taxon>
        <taxon>Prunus</taxon>
    </lineage>
</organism>